<feature type="domain" description="HTH tetR-type" evidence="3">
    <location>
        <begin position="17"/>
        <end position="77"/>
    </location>
</feature>
<dbReference type="Pfam" id="PF00440">
    <property type="entry name" value="TetR_N"/>
    <property type="match status" value="1"/>
</dbReference>
<proteinExistence type="predicted"/>
<dbReference type="EMBL" id="VUJV01000001">
    <property type="protein sequence ID" value="KAA1421858.1"/>
    <property type="molecule type" value="Genomic_DNA"/>
</dbReference>
<accession>A0A5B1LP35</accession>
<gene>
    <name evidence="4" type="ORF">F0U44_06205</name>
</gene>
<evidence type="ECO:0000259" key="3">
    <source>
        <dbReference type="PROSITE" id="PS50977"/>
    </source>
</evidence>
<evidence type="ECO:0000313" key="5">
    <source>
        <dbReference type="Proteomes" id="UP000325003"/>
    </source>
</evidence>
<reference evidence="4 5" key="1">
    <citation type="submission" date="2019-09" db="EMBL/GenBank/DDBJ databases">
        <title>Nocardioides panacisoli sp. nov., isolated from the soil of a ginseng field.</title>
        <authorList>
            <person name="Cho C."/>
        </authorList>
    </citation>
    <scope>NUCLEOTIDE SEQUENCE [LARGE SCALE GENOMIC DNA]</scope>
    <source>
        <strain evidence="4 5">BN130099</strain>
    </source>
</reference>
<evidence type="ECO:0000256" key="2">
    <source>
        <dbReference type="PROSITE-ProRule" id="PRU00335"/>
    </source>
</evidence>
<sequence>MTSAVPATPRRPRRSSAEVRELILGAAAELFAEKGFAATTTREIAERAEVRETTMFRIYESKEHLYDEAVLRPFTDFLDTFTERWMATEAPVGHPSEVLEQFVTELHDLVSANRALIAALDWNQAAAAHTQASLDHLESVGRAIAERYDLDFDVPVAIRIATASVVATTLLEDTLFPPEQRGERLRAELIRMLVGATLHRDR</sequence>
<dbReference type="AlphaFoldDB" id="A0A5B1LP35"/>
<dbReference type="PROSITE" id="PS50977">
    <property type="entry name" value="HTH_TETR_2"/>
    <property type="match status" value="1"/>
</dbReference>
<dbReference type="InterPro" id="IPR009057">
    <property type="entry name" value="Homeodomain-like_sf"/>
</dbReference>
<keyword evidence="1 2" id="KW-0238">DNA-binding</keyword>
<evidence type="ECO:0000313" key="4">
    <source>
        <dbReference type="EMBL" id="KAA1421858.1"/>
    </source>
</evidence>
<dbReference type="GO" id="GO:0000976">
    <property type="term" value="F:transcription cis-regulatory region binding"/>
    <property type="evidence" value="ECO:0007669"/>
    <property type="project" value="TreeGrafter"/>
</dbReference>
<keyword evidence="5" id="KW-1185">Reference proteome</keyword>
<evidence type="ECO:0000256" key="1">
    <source>
        <dbReference type="ARBA" id="ARBA00023125"/>
    </source>
</evidence>
<feature type="DNA-binding region" description="H-T-H motif" evidence="2">
    <location>
        <begin position="40"/>
        <end position="59"/>
    </location>
</feature>
<reference evidence="4 5" key="2">
    <citation type="submission" date="2019-09" db="EMBL/GenBank/DDBJ databases">
        <authorList>
            <person name="Jin C."/>
        </authorList>
    </citation>
    <scope>NUCLEOTIDE SEQUENCE [LARGE SCALE GENOMIC DNA]</scope>
    <source>
        <strain evidence="4 5">BN130099</strain>
    </source>
</reference>
<dbReference type="RefSeq" id="WP_149727319.1">
    <property type="nucleotide sequence ID" value="NZ_VUJV01000001.1"/>
</dbReference>
<dbReference type="Proteomes" id="UP000325003">
    <property type="component" value="Unassembled WGS sequence"/>
</dbReference>
<organism evidence="4 5">
    <name type="scientific">Nocardioides humilatus</name>
    <dbReference type="NCBI Taxonomy" id="2607660"/>
    <lineage>
        <taxon>Bacteria</taxon>
        <taxon>Bacillati</taxon>
        <taxon>Actinomycetota</taxon>
        <taxon>Actinomycetes</taxon>
        <taxon>Propionibacteriales</taxon>
        <taxon>Nocardioidaceae</taxon>
        <taxon>Nocardioides</taxon>
    </lineage>
</organism>
<dbReference type="Gene3D" id="1.10.357.10">
    <property type="entry name" value="Tetracycline Repressor, domain 2"/>
    <property type="match status" value="1"/>
</dbReference>
<dbReference type="GO" id="GO:0003700">
    <property type="term" value="F:DNA-binding transcription factor activity"/>
    <property type="evidence" value="ECO:0007669"/>
    <property type="project" value="TreeGrafter"/>
</dbReference>
<comment type="caution">
    <text evidence="4">The sequence shown here is derived from an EMBL/GenBank/DDBJ whole genome shotgun (WGS) entry which is preliminary data.</text>
</comment>
<dbReference type="PANTHER" id="PTHR30055">
    <property type="entry name" value="HTH-TYPE TRANSCRIPTIONAL REGULATOR RUTR"/>
    <property type="match status" value="1"/>
</dbReference>
<dbReference type="PANTHER" id="PTHR30055:SF223">
    <property type="entry name" value="HTH-TYPE TRANSCRIPTIONAL REGULATOR UIDR"/>
    <property type="match status" value="1"/>
</dbReference>
<dbReference type="InterPro" id="IPR001647">
    <property type="entry name" value="HTH_TetR"/>
</dbReference>
<dbReference type="PRINTS" id="PR00455">
    <property type="entry name" value="HTHTETR"/>
</dbReference>
<dbReference type="InterPro" id="IPR050109">
    <property type="entry name" value="HTH-type_TetR-like_transc_reg"/>
</dbReference>
<protein>
    <submittedName>
        <fullName evidence="4">TetR/AcrR family transcriptional regulator</fullName>
    </submittedName>
</protein>
<name>A0A5B1LP35_9ACTN</name>
<dbReference type="SUPFAM" id="SSF46689">
    <property type="entry name" value="Homeodomain-like"/>
    <property type="match status" value="1"/>
</dbReference>